<evidence type="ECO:0000256" key="2">
    <source>
        <dbReference type="ARBA" id="ARBA00022801"/>
    </source>
</evidence>
<dbReference type="InterPro" id="IPR014017">
    <property type="entry name" value="DNA_helicase_UvrD-like_C"/>
</dbReference>
<name>A0A512BKX1_9HYPH</name>
<dbReference type="InterPro" id="IPR000212">
    <property type="entry name" value="DNA_helicase_UvrD/REP"/>
</dbReference>
<gene>
    <name evidence="14" type="primary">uvrD</name>
    <name evidence="14" type="ORF">MAE02_03200</name>
</gene>
<dbReference type="Pfam" id="PF13361">
    <property type="entry name" value="UvrD_C"/>
    <property type="match status" value="1"/>
</dbReference>
<feature type="domain" description="UvrD-like helicase ATP-binding" evidence="12">
    <location>
        <begin position="11"/>
        <end position="335"/>
    </location>
</feature>
<dbReference type="RefSeq" id="WP_114184525.1">
    <property type="nucleotide sequence ID" value="NZ_BJYU01000002.1"/>
</dbReference>
<evidence type="ECO:0000256" key="11">
    <source>
        <dbReference type="SAM" id="Coils"/>
    </source>
</evidence>
<dbReference type="Proteomes" id="UP000321085">
    <property type="component" value="Unassembled WGS sequence"/>
</dbReference>
<evidence type="ECO:0000256" key="3">
    <source>
        <dbReference type="ARBA" id="ARBA00022806"/>
    </source>
</evidence>
<keyword evidence="1 10" id="KW-0547">Nucleotide-binding</keyword>
<comment type="catalytic activity">
    <reaction evidence="6">
        <text>Couples ATP hydrolysis with the unwinding of duplex DNA by translocating in the 3'-5' direction.</text>
        <dbReference type="EC" id="5.6.2.4"/>
    </reaction>
</comment>
<feature type="coiled-coil region" evidence="11">
    <location>
        <begin position="63"/>
        <end position="90"/>
    </location>
</feature>
<evidence type="ECO:0000256" key="5">
    <source>
        <dbReference type="ARBA" id="ARBA00023235"/>
    </source>
</evidence>
<dbReference type="InterPro" id="IPR014016">
    <property type="entry name" value="UvrD-like_ATP-bd"/>
</dbReference>
<evidence type="ECO:0000259" key="12">
    <source>
        <dbReference type="PROSITE" id="PS51198"/>
    </source>
</evidence>
<dbReference type="Gene3D" id="1.10.486.10">
    <property type="entry name" value="PCRA, domain 4"/>
    <property type="match status" value="1"/>
</dbReference>
<keyword evidence="2 10" id="KW-0378">Hydrolase</keyword>
<feature type="domain" description="UvrD-like helicase C-terminal" evidence="13">
    <location>
        <begin position="339"/>
        <end position="624"/>
    </location>
</feature>
<dbReference type="PANTHER" id="PTHR11070:SF2">
    <property type="entry name" value="ATP-DEPENDENT DNA HELICASE SRS2"/>
    <property type="match status" value="1"/>
</dbReference>
<evidence type="ECO:0000256" key="6">
    <source>
        <dbReference type="ARBA" id="ARBA00034617"/>
    </source>
</evidence>
<dbReference type="GO" id="GO:0005829">
    <property type="term" value="C:cytosol"/>
    <property type="evidence" value="ECO:0007669"/>
    <property type="project" value="TreeGrafter"/>
</dbReference>
<dbReference type="InterPro" id="IPR027417">
    <property type="entry name" value="P-loop_NTPase"/>
</dbReference>
<keyword evidence="4 10" id="KW-0067">ATP-binding</keyword>
<keyword evidence="3 10" id="KW-0347">Helicase</keyword>
<dbReference type="GO" id="GO:0043138">
    <property type="term" value="F:3'-5' DNA helicase activity"/>
    <property type="evidence" value="ECO:0007669"/>
    <property type="project" value="UniProtKB-EC"/>
</dbReference>
<dbReference type="GO" id="GO:0000725">
    <property type="term" value="P:recombinational repair"/>
    <property type="evidence" value="ECO:0007669"/>
    <property type="project" value="TreeGrafter"/>
</dbReference>
<dbReference type="Gene3D" id="3.40.50.300">
    <property type="entry name" value="P-loop containing nucleotide triphosphate hydrolases"/>
    <property type="match status" value="3"/>
</dbReference>
<dbReference type="AlphaFoldDB" id="A0A512BKX1"/>
<dbReference type="Pfam" id="PF00580">
    <property type="entry name" value="UvrD-helicase"/>
    <property type="match status" value="1"/>
</dbReference>
<dbReference type="GO" id="GO:0016887">
    <property type="term" value="F:ATP hydrolysis activity"/>
    <property type="evidence" value="ECO:0007669"/>
    <property type="project" value="RHEA"/>
</dbReference>
<dbReference type="CDD" id="cd17932">
    <property type="entry name" value="DEXQc_UvrD"/>
    <property type="match status" value="1"/>
</dbReference>
<dbReference type="PROSITE" id="PS51198">
    <property type="entry name" value="UVRD_HELICASE_ATP_BIND"/>
    <property type="match status" value="1"/>
</dbReference>
<evidence type="ECO:0000259" key="13">
    <source>
        <dbReference type="PROSITE" id="PS51217"/>
    </source>
</evidence>
<comment type="catalytic activity">
    <reaction evidence="9">
        <text>ATP + H2O = ADP + phosphate + H(+)</text>
        <dbReference type="Rhea" id="RHEA:13065"/>
        <dbReference type="ChEBI" id="CHEBI:15377"/>
        <dbReference type="ChEBI" id="CHEBI:15378"/>
        <dbReference type="ChEBI" id="CHEBI:30616"/>
        <dbReference type="ChEBI" id="CHEBI:43474"/>
        <dbReference type="ChEBI" id="CHEBI:456216"/>
        <dbReference type="EC" id="5.6.2.4"/>
    </reaction>
</comment>
<dbReference type="OrthoDB" id="9806690at2"/>
<proteinExistence type="predicted"/>
<evidence type="ECO:0000256" key="1">
    <source>
        <dbReference type="ARBA" id="ARBA00022741"/>
    </source>
</evidence>
<dbReference type="GO" id="GO:0003677">
    <property type="term" value="F:DNA binding"/>
    <property type="evidence" value="ECO:0007669"/>
    <property type="project" value="InterPro"/>
</dbReference>
<comment type="caution">
    <text evidence="14">The sequence shown here is derived from an EMBL/GenBank/DDBJ whole genome shotgun (WGS) entry which is preliminary data.</text>
</comment>
<keyword evidence="15" id="KW-1185">Reference proteome</keyword>
<dbReference type="PANTHER" id="PTHR11070">
    <property type="entry name" value="UVRD / RECB / PCRA DNA HELICASE FAMILY MEMBER"/>
    <property type="match status" value="1"/>
</dbReference>
<reference evidence="14 15" key="1">
    <citation type="submission" date="2019-07" db="EMBL/GenBank/DDBJ databases">
        <title>Whole genome shotgun sequence of Microvirga aerophila NBRC 106136.</title>
        <authorList>
            <person name="Hosoyama A."/>
            <person name="Uohara A."/>
            <person name="Ohji S."/>
            <person name="Ichikawa N."/>
        </authorList>
    </citation>
    <scope>NUCLEOTIDE SEQUENCE [LARGE SCALE GENOMIC DNA]</scope>
    <source>
        <strain evidence="14 15">NBRC 106136</strain>
    </source>
</reference>
<feature type="binding site" evidence="10">
    <location>
        <begin position="32"/>
        <end position="39"/>
    </location>
    <ligand>
        <name>ATP</name>
        <dbReference type="ChEBI" id="CHEBI:30616"/>
    </ligand>
</feature>
<evidence type="ECO:0000256" key="7">
    <source>
        <dbReference type="ARBA" id="ARBA00034808"/>
    </source>
</evidence>
<evidence type="ECO:0000256" key="9">
    <source>
        <dbReference type="ARBA" id="ARBA00048988"/>
    </source>
</evidence>
<dbReference type="GO" id="GO:0005524">
    <property type="term" value="F:ATP binding"/>
    <property type="evidence" value="ECO:0007669"/>
    <property type="project" value="UniProtKB-UniRule"/>
</dbReference>
<dbReference type="EMBL" id="BJYU01000002">
    <property type="protein sequence ID" value="GEO12624.1"/>
    <property type="molecule type" value="Genomic_DNA"/>
</dbReference>
<sequence>MTRTLACGIEVFEEQWDVIKHLIENPVTVVSAGAGSGKTYTTVASVLELIETRRAQADQFILITFTRKAANELKNRLQEAMSKRASSLSDADQRGFWEEQRERITAAYIGTIHGFCRSILELYGYSIGIAREASVSTAQQLLSQAITETVEALATRDDDPLSPLTFPGGWEEYQLRKRLTEIFTKSRNQGISAQALLQATERQPDEESKRYRVRIAQIVLEVEEHYETACRNLQQLDAAALLIKAAQLLTTCEDDRISKQIAERFRFFFIDEFQDTSETQLVIARALSRYIKTLVVGDRKQAIYAFTGADVALIDRFAEENSTQPLSLRLSGRPTKPLLAIQNVLFESMRRNFRALGDPLLPRDTSPEPKDKLPPFVIFSAPADDRDRLLRLAIRIKGMIGTEIDREDVPDRKIAEGHIAVLTRTNEEVAECVAALRNVGVDARADSGTPFFHRPEVVAMYRFLHFLVRYPDDAALVEALATPHFSEVDINDREAHLLAYGHQRGTPLTDALSARHTDLHKTIMDLRFAARTATVPQFLGAVERAFGLKDHYRELGLSDAALALDRLRDYARTLFDDDEALTLRTFISILRRDIENDRDLPEADDPAAGDPSFVRVMTIHRAKGLEFPIVVIPEIHQNRRGNSRPSSLVDPDHGLEVSVQGAPIDTLSQGFRRQSAAALQHSLEEEMRLFYVAVTRAEHLVIMFGSDMTDPAPFPPRRTYSWQDEVIRARSTLERLGAWFGSVDRRSPN</sequence>
<accession>A0A512BKX1</accession>
<evidence type="ECO:0000256" key="10">
    <source>
        <dbReference type="PROSITE-ProRule" id="PRU00560"/>
    </source>
</evidence>
<evidence type="ECO:0000256" key="4">
    <source>
        <dbReference type="ARBA" id="ARBA00022840"/>
    </source>
</evidence>
<evidence type="ECO:0000313" key="15">
    <source>
        <dbReference type="Proteomes" id="UP000321085"/>
    </source>
</evidence>
<organism evidence="14 15">
    <name type="scientific">Microvirga aerophila</name>
    <dbReference type="NCBI Taxonomy" id="670291"/>
    <lineage>
        <taxon>Bacteria</taxon>
        <taxon>Pseudomonadati</taxon>
        <taxon>Pseudomonadota</taxon>
        <taxon>Alphaproteobacteria</taxon>
        <taxon>Hyphomicrobiales</taxon>
        <taxon>Methylobacteriaceae</taxon>
        <taxon>Microvirga</taxon>
    </lineage>
</organism>
<dbReference type="SUPFAM" id="SSF52540">
    <property type="entry name" value="P-loop containing nucleoside triphosphate hydrolases"/>
    <property type="match status" value="1"/>
</dbReference>
<evidence type="ECO:0000256" key="8">
    <source>
        <dbReference type="ARBA" id="ARBA00034923"/>
    </source>
</evidence>
<keyword evidence="11" id="KW-0175">Coiled coil</keyword>
<dbReference type="EC" id="5.6.2.4" evidence="7"/>
<protein>
    <recommendedName>
        <fullName evidence="7">DNA 3'-5' helicase</fullName>
        <ecNumber evidence="7">5.6.2.4</ecNumber>
    </recommendedName>
    <alternativeName>
        <fullName evidence="8">DNA 3'-5' helicase II</fullName>
    </alternativeName>
</protein>
<evidence type="ECO:0000313" key="14">
    <source>
        <dbReference type="EMBL" id="GEO12624.1"/>
    </source>
</evidence>
<dbReference type="PROSITE" id="PS51217">
    <property type="entry name" value="UVRD_HELICASE_CTER"/>
    <property type="match status" value="1"/>
</dbReference>
<keyword evidence="5" id="KW-0413">Isomerase</keyword>